<protein>
    <recommendedName>
        <fullName evidence="6">Serpin domain-containing protein</fullName>
    </recommendedName>
</protein>
<keyword evidence="2" id="KW-0646">Protease inhibitor</keyword>
<evidence type="ECO:0000313" key="8">
    <source>
        <dbReference type="Proteomes" id="UP000324897"/>
    </source>
</evidence>
<dbReference type="Proteomes" id="UP000324897">
    <property type="component" value="Chromosome 7"/>
</dbReference>
<organism evidence="7 8">
    <name type="scientific">Eragrostis curvula</name>
    <name type="common">weeping love grass</name>
    <dbReference type="NCBI Taxonomy" id="38414"/>
    <lineage>
        <taxon>Eukaryota</taxon>
        <taxon>Viridiplantae</taxon>
        <taxon>Streptophyta</taxon>
        <taxon>Embryophyta</taxon>
        <taxon>Tracheophyta</taxon>
        <taxon>Spermatophyta</taxon>
        <taxon>Magnoliopsida</taxon>
        <taxon>Liliopsida</taxon>
        <taxon>Poales</taxon>
        <taxon>Poaceae</taxon>
        <taxon>PACMAD clade</taxon>
        <taxon>Chloridoideae</taxon>
        <taxon>Eragrostideae</taxon>
        <taxon>Eragrostidinae</taxon>
        <taxon>Eragrostis</taxon>
    </lineage>
</organism>
<keyword evidence="3" id="KW-0722">Serine protease inhibitor</keyword>
<keyword evidence="8" id="KW-1185">Reference proteome</keyword>
<evidence type="ECO:0000259" key="6">
    <source>
        <dbReference type="SMART" id="SM00093"/>
    </source>
</evidence>
<dbReference type="OrthoDB" id="1063785at2759"/>
<comment type="similarity">
    <text evidence="1 5">Belongs to the serpin family.</text>
</comment>
<gene>
    <name evidence="7" type="ORF">EJB05_34777</name>
</gene>
<dbReference type="InterPro" id="IPR036186">
    <property type="entry name" value="Serpin_sf"/>
</dbReference>
<dbReference type="PANTHER" id="PTHR11461:SF209">
    <property type="entry name" value="SERPIN-Z8-RELATED"/>
    <property type="match status" value="1"/>
</dbReference>
<evidence type="ECO:0000256" key="1">
    <source>
        <dbReference type="ARBA" id="ARBA00009500"/>
    </source>
</evidence>
<evidence type="ECO:0000256" key="3">
    <source>
        <dbReference type="ARBA" id="ARBA00022900"/>
    </source>
</evidence>
<name>A0A5J9U5C3_9POAL</name>
<dbReference type="InterPro" id="IPR000215">
    <property type="entry name" value="Serpin_fam"/>
</dbReference>
<dbReference type="SUPFAM" id="SSF56574">
    <property type="entry name" value="Serpins"/>
    <property type="match status" value="1"/>
</dbReference>
<dbReference type="GO" id="GO:0005615">
    <property type="term" value="C:extracellular space"/>
    <property type="evidence" value="ECO:0007669"/>
    <property type="project" value="InterPro"/>
</dbReference>
<sequence length="342" mass="37204">MEEEARPSKKPRGAPGSGLTAFALRLAKQLAAAAAKDEGGGKHANLVFSPVSIYSALALLGAASLDELAEFLRGVTECALADLPDGGGPLVSLACGVWHEKTVALNPAYRAVAVESYKAETRAADFLNKAEDAREEINKWVSKATNRLIKSILPPDSVHRDTRLVLANAIYFKATSDTEDGTFYHLDGSRVRVAFMSSRRNRLIAQDIGFKVLKLPYKSTSHFGKHFSMCIFLPDARDGLPSLVEKMAAASPSFLWDSLPAGREVEVGKFRLPKFKLSFSSEMNDVLKAMGLKDVFEPGKANLSNMLEEGDRSLVLEHIFHKSVIEVNEKGDGGNSIHCLLD</sequence>
<dbReference type="InterPro" id="IPR023796">
    <property type="entry name" value="Serpin_dom"/>
</dbReference>
<accession>A0A5J9U5C3</accession>
<dbReference type="EMBL" id="RWGY01000029">
    <property type="protein sequence ID" value="TVU18667.1"/>
    <property type="molecule type" value="Genomic_DNA"/>
</dbReference>
<comment type="function">
    <text evidence="4">Probable serine protease inhibitor.</text>
</comment>
<evidence type="ECO:0000256" key="2">
    <source>
        <dbReference type="ARBA" id="ARBA00022690"/>
    </source>
</evidence>
<feature type="domain" description="Serpin" evidence="6">
    <location>
        <begin position="24"/>
        <end position="341"/>
    </location>
</feature>
<dbReference type="SMART" id="SM00093">
    <property type="entry name" value="SERPIN"/>
    <property type="match status" value="1"/>
</dbReference>
<dbReference type="Pfam" id="PF00079">
    <property type="entry name" value="Serpin"/>
    <property type="match status" value="1"/>
</dbReference>
<reference evidence="7 8" key="1">
    <citation type="journal article" date="2019" name="Sci. Rep.">
        <title>A high-quality genome of Eragrostis curvula grass provides insights into Poaceae evolution and supports new strategies to enhance forage quality.</title>
        <authorList>
            <person name="Carballo J."/>
            <person name="Santos B.A.C.M."/>
            <person name="Zappacosta D."/>
            <person name="Garbus I."/>
            <person name="Selva J.P."/>
            <person name="Gallo C.A."/>
            <person name="Diaz A."/>
            <person name="Albertini E."/>
            <person name="Caccamo M."/>
            <person name="Echenique V."/>
        </authorList>
    </citation>
    <scope>NUCLEOTIDE SEQUENCE [LARGE SCALE GENOMIC DNA]</scope>
    <source>
        <strain evidence="8">cv. Victoria</strain>
        <tissue evidence="7">Leaf</tissue>
    </source>
</reference>
<proteinExistence type="inferred from homology"/>
<dbReference type="Gene3D" id="2.30.39.10">
    <property type="entry name" value="Alpha-1-antitrypsin, domain 1"/>
    <property type="match status" value="1"/>
</dbReference>
<dbReference type="Gene3D" id="3.30.497.10">
    <property type="entry name" value="Antithrombin, subunit I, domain 2"/>
    <property type="match status" value="1"/>
</dbReference>
<comment type="caution">
    <text evidence="7">The sequence shown here is derived from an EMBL/GenBank/DDBJ whole genome shotgun (WGS) entry which is preliminary data.</text>
</comment>
<feature type="non-terminal residue" evidence="7">
    <location>
        <position position="1"/>
    </location>
</feature>
<evidence type="ECO:0000256" key="4">
    <source>
        <dbReference type="ARBA" id="ARBA00049586"/>
    </source>
</evidence>
<evidence type="ECO:0000313" key="7">
    <source>
        <dbReference type="EMBL" id="TVU18667.1"/>
    </source>
</evidence>
<dbReference type="GO" id="GO:0004867">
    <property type="term" value="F:serine-type endopeptidase inhibitor activity"/>
    <property type="evidence" value="ECO:0007669"/>
    <property type="project" value="UniProtKB-KW"/>
</dbReference>
<dbReference type="InterPro" id="IPR042185">
    <property type="entry name" value="Serpin_sf_2"/>
</dbReference>
<evidence type="ECO:0000256" key="5">
    <source>
        <dbReference type="RuleBase" id="RU000411"/>
    </source>
</evidence>
<dbReference type="InterPro" id="IPR042178">
    <property type="entry name" value="Serpin_sf_1"/>
</dbReference>
<dbReference type="AlphaFoldDB" id="A0A5J9U5C3"/>
<dbReference type="PANTHER" id="PTHR11461">
    <property type="entry name" value="SERINE PROTEASE INHIBITOR, SERPIN"/>
    <property type="match status" value="1"/>
</dbReference>
<dbReference type="Gramene" id="TVU18667">
    <property type="protein sequence ID" value="TVU18667"/>
    <property type="gene ID" value="EJB05_34777"/>
</dbReference>